<feature type="compositionally biased region" description="Polar residues" evidence="1">
    <location>
        <begin position="114"/>
        <end position="124"/>
    </location>
</feature>
<accession>A0A420Y163</accession>
<feature type="region of interest" description="Disordered" evidence="1">
    <location>
        <begin position="64"/>
        <end position="136"/>
    </location>
</feature>
<organism evidence="2 3">
    <name type="scientific">Coniochaeta pulveracea</name>
    <dbReference type="NCBI Taxonomy" id="177199"/>
    <lineage>
        <taxon>Eukaryota</taxon>
        <taxon>Fungi</taxon>
        <taxon>Dikarya</taxon>
        <taxon>Ascomycota</taxon>
        <taxon>Pezizomycotina</taxon>
        <taxon>Sordariomycetes</taxon>
        <taxon>Sordariomycetidae</taxon>
        <taxon>Coniochaetales</taxon>
        <taxon>Coniochaetaceae</taxon>
        <taxon>Coniochaeta</taxon>
    </lineage>
</organism>
<evidence type="ECO:0008006" key="4">
    <source>
        <dbReference type="Google" id="ProtNLM"/>
    </source>
</evidence>
<feature type="compositionally biased region" description="Basic and acidic residues" evidence="1">
    <location>
        <begin position="64"/>
        <end position="78"/>
    </location>
</feature>
<feature type="region of interest" description="Disordered" evidence="1">
    <location>
        <begin position="23"/>
        <end position="44"/>
    </location>
</feature>
<evidence type="ECO:0000313" key="2">
    <source>
        <dbReference type="EMBL" id="RKU41665.1"/>
    </source>
</evidence>
<feature type="region of interest" description="Disordered" evidence="1">
    <location>
        <begin position="371"/>
        <end position="398"/>
    </location>
</feature>
<evidence type="ECO:0000256" key="1">
    <source>
        <dbReference type="SAM" id="MobiDB-lite"/>
    </source>
</evidence>
<feature type="region of interest" description="Disordered" evidence="1">
    <location>
        <begin position="499"/>
        <end position="558"/>
    </location>
</feature>
<feature type="compositionally biased region" description="Polar residues" evidence="1">
    <location>
        <begin position="505"/>
        <end position="523"/>
    </location>
</feature>
<gene>
    <name evidence="2" type="ORF">DL546_003993</name>
</gene>
<proteinExistence type="predicted"/>
<name>A0A420Y163_9PEZI</name>
<feature type="compositionally biased region" description="Polar residues" evidence="1">
    <location>
        <begin position="23"/>
        <end position="39"/>
    </location>
</feature>
<reference evidence="2 3" key="1">
    <citation type="submission" date="2018-08" db="EMBL/GenBank/DDBJ databases">
        <title>Draft genome of the lignicolous fungus Coniochaeta pulveracea.</title>
        <authorList>
            <person name="Borstlap C.J."/>
            <person name="De Witt R.N."/>
            <person name="Botha A."/>
            <person name="Volschenk H."/>
        </authorList>
    </citation>
    <scope>NUCLEOTIDE SEQUENCE [LARGE SCALE GENOMIC DNA]</scope>
    <source>
        <strain evidence="2 3">CAB683</strain>
    </source>
</reference>
<dbReference type="OrthoDB" id="5380370at2759"/>
<evidence type="ECO:0000313" key="3">
    <source>
        <dbReference type="Proteomes" id="UP000275385"/>
    </source>
</evidence>
<sequence length="658" mass="73827">MPGSALAVVNSAFPTSSMYTAANTGTDNTSQLRPHTSGCSAGARSPSPLFARWIRWQRKEADSLEEAELRTSTDERSIRSSSEPSKLLPQIQHEHRNKDEHGGHGSHTYTHSYNFSTSTRSSENQSKRPLPPPLTREEFDALPVAIQRKYFSTFERLRFAQASDIDDISQHYDQISAHNIERRKACEEGSTSDSCLRPHRRSLLESHFSSADSLAFAGLPDRIRKKHFTPEQQSVLARASIVLDGADLAVDRPGRELSEQLDLIRPTDTNLEPATPSLPSHRNSMDSHGDGCPFMLSNKQTTNVPGAFYDSFRWMDKEEDLDLRLALDDYHASLNLRENVPAPSEKRQPSFRRQLSISKLPFGRLSLASSRPATKDAVSSPALPLQSPVSPSSEFHFGHTRRKSRALSLITPKHASHEVITTIDPSAAHYQDPEARLKLRVYLASPQKFDEAIEFGFPSRDLPVVTHASHSPDRRHSRQPLSDESNLRSFLVDFDDEDDDDGKLSLTSDQHSVADSDSPQTPQMLEKPLTRPSPFRVVSESAQTHGKKASESGLTMEPAGSREMTLRMTLTRPDLRAHEEQIYGWQQGVLQQAGKKRRQYSHLRDNSTTNISQVADMATPGRNSKDSMDMVFAEIDQSVNHATDNNVMKRIWNRVRRS</sequence>
<dbReference type="Proteomes" id="UP000275385">
    <property type="component" value="Unassembled WGS sequence"/>
</dbReference>
<dbReference type="EMBL" id="QVQW01000070">
    <property type="protein sequence ID" value="RKU41665.1"/>
    <property type="molecule type" value="Genomic_DNA"/>
</dbReference>
<keyword evidence="3" id="KW-1185">Reference proteome</keyword>
<protein>
    <recommendedName>
        <fullName evidence="4">Mucin</fullName>
    </recommendedName>
</protein>
<dbReference type="AlphaFoldDB" id="A0A420Y163"/>
<feature type="compositionally biased region" description="Basic and acidic residues" evidence="1">
    <location>
        <begin position="92"/>
        <end position="103"/>
    </location>
</feature>
<comment type="caution">
    <text evidence="2">The sequence shown here is derived from an EMBL/GenBank/DDBJ whole genome shotgun (WGS) entry which is preliminary data.</text>
</comment>